<proteinExistence type="predicted"/>
<evidence type="ECO:0000313" key="3">
    <source>
        <dbReference type="Proteomes" id="UP000297527"/>
    </source>
</evidence>
<feature type="region of interest" description="Disordered" evidence="1">
    <location>
        <begin position="1"/>
        <end position="32"/>
    </location>
</feature>
<comment type="caution">
    <text evidence="2">The sequence shown here is derived from an EMBL/GenBank/DDBJ whole genome shotgun (WGS) entry which is preliminary data.</text>
</comment>
<dbReference type="AlphaFoldDB" id="A0A4Z1H7X8"/>
<gene>
    <name evidence="2" type="ORF">BCON_0571g00040</name>
</gene>
<name>A0A4Z1H7X8_9HELO</name>
<sequence length="80" mass="9153">MSYYNGAYDDYNEEKHGEYQPARAGWKQSSPTGQECEGGLHYGIQIKRHQIQEELKKEKSIIDYYQICPCIAHPGGGRMA</sequence>
<dbReference type="EMBL" id="PQXN01000569">
    <property type="protein sequence ID" value="TGO44211.1"/>
    <property type="molecule type" value="Genomic_DNA"/>
</dbReference>
<evidence type="ECO:0000313" key="2">
    <source>
        <dbReference type="EMBL" id="TGO44211.1"/>
    </source>
</evidence>
<organism evidence="2 3">
    <name type="scientific">Botryotinia convoluta</name>
    <dbReference type="NCBI Taxonomy" id="54673"/>
    <lineage>
        <taxon>Eukaryota</taxon>
        <taxon>Fungi</taxon>
        <taxon>Dikarya</taxon>
        <taxon>Ascomycota</taxon>
        <taxon>Pezizomycotina</taxon>
        <taxon>Leotiomycetes</taxon>
        <taxon>Helotiales</taxon>
        <taxon>Sclerotiniaceae</taxon>
        <taxon>Botryotinia</taxon>
    </lineage>
</organism>
<dbReference type="OrthoDB" id="10315472at2759"/>
<dbReference type="Proteomes" id="UP000297527">
    <property type="component" value="Unassembled WGS sequence"/>
</dbReference>
<accession>A0A4Z1H7X8</accession>
<protein>
    <submittedName>
        <fullName evidence="2">Uncharacterized protein</fullName>
    </submittedName>
</protein>
<reference evidence="2 3" key="1">
    <citation type="submission" date="2017-12" db="EMBL/GenBank/DDBJ databases">
        <title>Comparative genomics of Botrytis spp.</title>
        <authorList>
            <person name="Valero-Jimenez C.A."/>
            <person name="Tapia P."/>
            <person name="Veloso J."/>
            <person name="Silva-Moreno E."/>
            <person name="Staats M."/>
            <person name="Valdes J.H."/>
            <person name="Van Kan J.A.L."/>
        </authorList>
    </citation>
    <scope>NUCLEOTIDE SEQUENCE [LARGE SCALE GENOMIC DNA]</scope>
    <source>
        <strain evidence="2 3">MUCL11595</strain>
    </source>
</reference>
<evidence type="ECO:0000256" key="1">
    <source>
        <dbReference type="SAM" id="MobiDB-lite"/>
    </source>
</evidence>
<keyword evidence="3" id="KW-1185">Reference proteome</keyword>